<reference evidence="4 5" key="1">
    <citation type="submission" date="2016-09" db="EMBL/GenBank/DDBJ databases">
        <title>Extensive genetic diversity and differential bi-allelic expression allows diatom success in the polar Southern Ocean.</title>
        <authorList>
            <consortium name="DOE Joint Genome Institute"/>
            <person name="Mock T."/>
            <person name="Otillar R.P."/>
            <person name="Strauss J."/>
            <person name="Dupont C."/>
            <person name="Frickenhaus S."/>
            <person name="Maumus F."/>
            <person name="Mcmullan M."/>
            <person name="Sanges R."/>
            <person name="Schmutz J."/>
            <person name="Toseland A."/>
            <person name="Valas R."/>
            <person name="Veluchamy A."/>
            <person name="Ward B.J."/>
            <person name="Allen A."/>
            <person name="Barry K."/>
            <person name="Falciatore A."/>
            <person name="Ferrante M."/>
            <person name="Fortunato A.E."/>
            <person name="Gloeckner G."/>
            <person name="Gruber A."/>
            <person name="Hipkin R."/>
            <person name="Janech M."/>
            <person name="Kroth P."/>
            <person name="Leese F."/>
            <person name="Lindquist E."/>
            <person name="Lyon B.R."/>
            <person name="Martin J."/>
            <person name="Mayer C."/>
            <person name="Parker M."/>
            <person name="Quesneville H."/>
            <person name="Raymond J."/>
            <person name="Uhlig C."/>
            <person name="Valentin K.U."/>
            <person name="Worden A.Z."/>
            <person name="Armbrust E.V."/>
            <person name="Bowler C."/>
            <person name="Green B."/>
            <person name="Moulton V."/>
            <person name="Van Oosterhout C."/>
            <person name="Grigoriev I."/>
        </authorList>
    </citation>
    <scope>NUCLEOTIDE SEQUENCE [LARGE SCALE GENOMIC DNA]</scope>
    <source>
        <strain evidence="4 5">CCMP1102</strain>
    </source>
</reference>
<evidence type="ECO:0000313" key="5">
    <source>
        <dbReference type="Proteomes" id="UP000095751"/>
    </source>
</evidence>
<dbReference type="InterPro" id="IPR001080">
    <property type="entry name" value="3Fe4S_ferredoxin"/>
</dbReference>
<dbReference type="SUPFAM" id="SSF54862">
    <property type="entry name" value="4Fe-4S ferredoxins"/>
    <property type="match status" value="1"/>
</dbReference>
<dbReference type="EMBL" id="KV784355">
    <property type="protein sequence ID" value="OEU19723.1"/>
    <property type="molecule type" value="Genomic_DNA"/>
</dbReference>
<keyword evidence="2" id="KW-0408">Iron</keyword>
<evidence type="ECO:0000256" key="2">
    <source>
        <dbReference type="ARBA" id="ARBA00023004"/>
    </source>
</evidence>
<evidence type="ECO:0000256" key="3">
    <source>
        <dbReference type="ARBA" id="ARBA00023014"/>
    </source>
</evidence>
<feature type="non-terminal residue" evidence="4">
    <location>
        <position position="81"/>
    </location>
</feature>
<organism evidence="4 5">
    <name type="scientific">Fragilariopsis cylindrus CCMP1102</name>
    <dbReference type="NCBI Taxonomy" id="635003"/>
    <lineage>
        <taxon>Eukaryota</taxon>
        <taxon>Sar</taxon>
        <taxon>Stramenopiles</taxon>
        <taxon>Ochrophyta</taxon>
        <taxon>Bacillariophyta</taxon>
        <taxon>Bacillariophyceae</taxon>
        <taxon>Bacillariophycidae</taxon>
        <taxon>Bacillariales</taxon>
        <taxon>Bacillariaceae</taxon>
        <taxon>Fragilariopsis</taxon>
    </lineage>
</organism>
<dbReference type="PRINTS" id="PR00352">
    <property type="entry name" value="3FE4SFRDOXIN"/>
</dbReference>
<dbReference type="PANTHER" id="PTHR45295">
    <property type="entry name" value="CHAPERONE PROTEIN DNAJ C76, CHLOROPLASTIC"/>
    <property type="match status" value="1"/>
</dbReference>
<dbReference type="Pfam" id="PF13370">
    <property type="entry name" value="Fer4_13"/>
    <property type="match status" value="1"/>
</dbReference>
<accession>A0A1E7FPI9</accession>
<dbReference type="Gene3D" id="3.30.70.20">
    <property type="match status" value="1"/>
</dbReference>
<dbReference type="KEGG" id="fcy:FRACYDRAFT_155332"/>
<sequence>IRLQSVYVDEHSCIGCWNCAMIAQSTFFMEEEHGRARVFQQWGDDDETIQIAIETCPVDCIHYIPYDELVRLEKDRRGQNI</sequence>
<dbReference type="OrthoDB" id="376357at2759"/>
<keyword evidence="1" id="KW-0479">Metal-binding</keyword>
<dbReference type="GO" id="GO:0051536">
    <property type="term" value="F:iron-sulfur cluster binding"/>
    <property type="evidence" value="ECO:0007669"/>
    <property type="project" value="UniProtKB-KW"/>
</dbReference>
<feature type="non-terminal residue" evidence="4">
    <location>
        <position position="1"/>
    </location>
</feature>
<dbReference type="AlphaFoldDB" id="A0A1E7FPI9"/>
<protein>
    <submittedName>
        <fullName evidence="4">3Fe-4S ferredoxin</fullName>
    </submittedName>
</protein>
<dbReference type="GO" id="GO:0005506">
    <property type="term" value="F:iron ion binding"/>
    <property type="evidence" value="ECO:0007669"/>
    <property type="project" value="InterPro"/>
</dbReference>
<proteinExistence type="predicted"/>
<name>A0A1E7FPI9_9STRA</name>
<keyword evidence="5" id="KW-1185">Reference proteome</keyword>
<dbReference type="InParanoid" id="A0A1E7FPI9"/>
<dbReference type="PANTHER" id="PTHR45295:SF1">
    <property type="entry name" value="CHAPERONE PROTEIN DNAJ C76, CHLOROPLASTIC"/>
    <property type="match status" value="1"/>
</dbReference>
<evidence type="ECO:0000256" key="1">
    <source>
        <dbReference type="ARBA" id="ARBA00022723"/>
    </source>
</evidence>
<dbReference type="Proteomes" id="UP000095751">
    <property type="component" value="Unassembled WGS sequence"/>
</dbReference>
<dbReference type="GO" id="GO:0009055">
    <property type="term" value="F:electron transfer activity"/>
    <property type="evidence" value="ECO:0007669"/>
    <property type="project" value="InterPro"/>
</dbReference>
<keyword evidence="3" id="KW-0411">Iron-sulfur</keyword>
<evidence type="ECO:0000313" key="4">
    <source>
        <dbReference type="EMBL" id="OEU19723.1"/>
    </source>
</evidence>
<gene>
    <name evidence="4" type="ORF">FRACYDRAFT_155332</name>
</gene>